<evidence type="ECO:0000256" key="1">
    <source>
        <dbReference type="ARBA" id="ARBA00010759"/>
    </source>
</evidence>
<sequence length="144" mass="15986">MGVAAPQLGIDRAVAIVRTADAETITLLNPRVIEESAETDEQYEGCWSFFDVRGMVPRPRAITVEHQEIDGQRRITIFENAVVRLVAHEIDHLEASCTRPECGLAWSRSPVSECRGTGQVWSYGAGPAERWLLLKAPRSARRTG</sequence>
<dbReference type="SUPFAM" id="SSF56420">
    <property type="entry name" value="Peptide deformylase"/>
    <property type="match status" value="1"/>
</dbReference>
<dbReference type="InterPro" id="IPR023635">
    <property type="entry name" value="Peptide_deformylase"/>
</dbReference>
<evidence type="ECO:0000313" key="2">
    <source>
        <dbReference type="EMBL" id="GAA1093203.1"/>
    </source>
</evidence>
<gene>
    <name evidence="2" type="ORF">GCM10009663_41100</name>
</gene>
<evidence type="ECO:0000313" key="3">
    <source>
        <dbReference type="Proteomes" id="UP001499987"/>
    </source>
</evidence>
<name>A0ABN1TP48_9ACTN</name>
<accession>A0ABN1TP48</accession>
<reference evidence="2 3" key="1">
    <citation type="journal article" date="2019" name="Int. J. Syst. Evol. Microbiol.">
        <title>The Global Catalogue of Microorganisms (GCM) 10K type strain sequencing project: providing services to taxonomists for standard genome sequencing and annotation.</title>
        <authorList>
            <consortium name="The Broad Institute Genomics Platform"/>
            <consortium name="The Broad Institute Genome Sequencing Center for Infectious Disease"/>
            <person name="Wu L."/>
            <person name="Ma J."/>
        </authorList>
    </citation>
    <scope>NUCLEOTIDE SEQUENCE [LARGE SCALE GENOMIC DNA]</scope>
    <source>
        <strain evidence="2 3">JCM 13002</strain>
    </source>
</reference>
<dbReference type="PANTHER" id="PTHR10458:SF22">
    <property type="entry name" value="PEPTIDE DEFORMYLASE"/>
    <property type="match status" value="1"/>
</dbReference>
<dbReference type="Gene3D" id="3.90.45.10">
    <property type="entry name" value="Peptide deformylase"/>
    <property type="match status" value="1"/>
</dbReference>
<organism evidence="2 3">
    <name type="scientific">Kitasatospora arboriphila</name>
    <dbReference type="NCBI Taxonomy" id="258052"/>
    <lineage>
        <taxon>Bacteria</taxon>
        <taxon>Bacillati</taxon>
        <taxon>Actinomycetota</taxon>
        <taxon>Actinomycetes</taxon>
        <taxon>Kitasatosporales</taxon>
        <taxon>Streptomycetaceae</taxon>
        <taxon>Kitasatospora</taxon>
    </lineage>
</organism>
<proteinExistence type="inferred from homology"/>
<comment type="similarity">
    <text evidence="1">Belongs to the polypeptide deformylase family.</text>
</comment>
<dbReference type="Pfam" id="PF01327">
    <property type="entry name" value="Pep_deformylase"/>
    <property type="match status" value="1"/>
</dbReference>
<dbReference type="PANTHER" id="PTHR10458">
    <property type="entry name" value="PEPTIDE DEFORMYLASE"/>
    <property type="match status" value="1"/>
</dbReference>
<dbReference type="RefSeq" id="WP_344625121.1">
    <property type="nucleotide sequence ID" value="NZ_BAAALD010000039.1"/>
</dbReference>
<dbReference type="Proteomes" id="UP001499987">
    <property type="component" value="Unassembled WGS sequence"/>
</dbReference>
<protein>
    <recommendedName>
        <fullName evidence="4">Peptide deformylase</fullName>
    </recommendedName>
</protein>
<comment type="caution">
    <text evidence="2">The sequence shown here is derived from an EMBL/GenBank/DDBJ whole genome shotgun (WGS) entry which is preliminary data.</text>
</comment>
<keyword evidence="3" id="KW-1185">Reference proteome</keyword>
<evidence type="ECO:0008006" key="4">
    <source>
        <dbReference type="Google" id="ProtNLM"/>
    </source>
</evidence>
<dbReference type="EMBL" id="BAAALD010000039">
    <property type="protein sequence ID" value="GAA1093203.1"/>
    <property type="molecule type" value="Genomic_DNA"/>
</dbReference>
<dbReference type="InterPro" id="IPR036821">
    <property type="entry name" value="Peptide_deformylase_sf"/>
</dbReference>